<evidence type="ECO:0000313" key="9">
    <source>
        <dbReference type="WBParaSite" id="SPAL_0000593800.1"/>
    </source>
</evidence>
<name>A0A0N5BJ10_STREA</name>
<keyword evidence="4 6" id="KW-0808">Transferase</keyword>
<feature type="chain" id="PRO_5005894662" description="Glycosyltransferase family 92 protein" evidence="7">
    <location>
        <begin position="21"/>
        <end position="468"/>
    </location>
</feature>
<evidence type="ECO:0000256" key="3">
    <source>
        <dbReference type="ARBA" id="ARBA00022676"/>
    </source>
</evidence>
<evidence type="ECO:0000256" key="5">
    <source>
        <dbReference type="ARBA" id="ARBA00023136"/>
    </source>
</evidence>
<evidence type="ECO:0000256" key="2">
    <source>
        <dbReference type="ARBA" id="ARBA00007647"/>
    </source>
</evidence>
<evidence type="ECO:0000313" key="8">
    <source>
        <dbReference type="Proteomes" id="UP000046392"/>
    </source>
</evidence>
<organism evidence="8 9">
    <name type="scientific">Strongyloides papillosus</name>
    <name type="common">Intestinal threadworm</name>
    <dbReference type="NCBI Taxonomy" id="174720"/>
    <lineage>
        <taxon>Eukaryota</taxon>
        <taxon>Metazoa</taxon>
        <taxon>Ecdysozoa</taxon>
        <taxon>Nematoda</taxon>
        <taxon>Chromadorea</taxon>
        <taxon>Rhabditida</taxon>
        <taxon>Tylenchina</taxon>
        <taxon>Panagrolaimomorpha</taxon>
        <taxon>Strongyloidoidea</taxon>
        <taxon>Strongyloididae</taxon>
        <taxon>Strongyloides</taxon>
    </lineage>
</organism>
<keyword evidence="5" id="KW-0472">Membrane</keyword>
<dbReference type="GO" id="GO:0016020">
    <property type="term" value="C:membrane"/>
    <property type="evidence" value="ECO:0007669"/>
    <property type="project" value="UniProtKB-SubCell"/>
</dbReference>
<evidence type="ECO:0000256" key="1">
    <source>
        <dbReference type="ARBA" id="ARBA00004167"/>
    </source>
</evidence>
<dbReference type="EC" id="2.4.1.-" evidence="6"/>
<dbReference type="InterPro" id="IPR008166">
    <property type="entry name" value="Glyco_transf_92"/>
</dbReference>
<feature type="signal peptide" evidence="7">
    <location>
        <begin position="1"/>
        <end position="20"/>
    </location>
</feature>
<evidence type="ECO:0000256" key="6">
    <source>
        <dbReference type="RuleBase" id="RU366017"/>
    </source>
</evidence>
<protein>
    <recommendedName>
        <fullName evidence="6">Glycosyltransferase family 92 protein</fullName>
        <ecNumber evidence="6">2.4.1.-</ecNumber>
    </recommendedName>
</protein>
<dbReference type="PANTHER" id="PTHR47024:SF1">
    <property type="entry name" value="GLYCOSYLTRANSFERASE FAMILY 92 PROTEIN"/>
    <property type="match status" value="1"/>
</dbReference>
<dbReference type="Pfam" id="PF01697">
    <property type="entry name" value="Glyco_transf_92"/>
    <property type="match status" value="1"/>
</dbReference>
<dbReference type="Proteomes" id="UP000046392">
    <property type="component" value="Unplaced"/>
</dbReference>
<keyword evidence="3 6" id="KW-0328">Glycosyltransferase</keyword>
<proteinExistence type="inferred from homology"/>
<keyword evidence="7" id="KW-0732">Signal</keyword>
<dbReference type="AlphaFoldDB" id="A0A0N5BJ10"/>
<reference evidence="9" key="1">
    <citation type="submission" date="2017-02" db="UniProtKB">
        <authorList>
            <consortium name="WormBaseParasite"/>
        </authorList>
    </citation>
    <scope>IDENTIFICATION</scope>
</reference>
<comment type="subcellular location">
    <subcellularLocation>
        <location evidence="1">Membrane</location>
        <topology evidence="1">Single-pass membrane protein</topology>
    </subcellularLocation>
</comment>
<dbReference type="PANTHER" id="PTHR47024">
    <property type="entry name" value="BIOFILM ABSENT ON HEAD (AFTER YERSINIA EXPOSURE)-RELATED"/>
    <property type="match status" value="1"/>
</dbReference>
<dbReference type="GO" id="GO:0016757">
    <property type="term" value="F:glycosyltransferase activity"/>
    <property type="evidence" value="ECO:0007669"/>
    <property type="project" value="UniProtKB-UniRule"/>
</dbReference>
<keyword evidence="8" id="KW-1185">Reference proteome</keyword>
<accession>A0A0N5BJ10</accession>
<evidence type="ECO:0000256" key="4">
    <source>
        <dbReference type="ARBA" id="ARBA00022679"/>
    </source>
</evidence>
<evidence type="ECO:0000256" key="7">
    <source>
        <dbReference type="SAM" id="SignalP"/>
    </source>
</evidence>
<dbReference type="WBParaSite" id="SPAL_0000593800.1">
    <property type="protein sequence ID" value="SPAL_0000593800.1"/>
    <property type="gene ID" value="SPAL_0000593800"/>
</dbReference>
<sequence>MMIKILLALLFLYQILIVNALNCQLKNTRFITNNTANYDSLHIYSFHVVPKNYYASKYATVKGFMVAYCDNKYTRNPRKEYLIADIDGKKFNGIVKIMQYSFCALKYINCRLEIFYVDFNIPRNLLVNRENITIIDNGSKKKRVFKLSSEAANSEVYDGITICTPTLYWYNNWIQMFTFLEYWRKQSNVHIVIHYRGMSSNVFKLINYYKDLGLVTLIPTPALPKQKGKNIEPFIFGFGGKVYLNSCMYSKNTKYVLAMDSDEYIHFFKNKTQHVYDFVEKEVKLRPYLKSVNFKNVRASYTHRKITETFRFAQRYYYYKDTINKEGKSVVRTSKVDMIGYHMPVGTSTKQLYRVNNKVALVLHARPNYVTVNVKGKRKIPKALLFDENERLVIAKHYNEIKEKIMNGTLKFNYDVKLANSLKITDRYKPKKYICYFDYEESKKYVSKLENWIYGEEQCNMERIFVPF</sequence>
<comment type="similarity">
    <text evidence="2 6">Belongs to the glycosyltransferase 92 family.</text>
</comment>